<dbReference type="Pfam" id="PF12974">
    <property type="entry name" value="Phosphonate-bd"/>
    <property type="match status" value="1"/>
</dbReference>
<feature type="chain" id="PRO_5007459642" evidence="1">
    <location>
        <begin position="24"/>
        <end position="275"/>
    </location>
</feature>
<dbReference type="SUPFAM" id="SSF53850">
    <property type="entry name" value="Periplasmic binding protein-like II"/>
    <property type="match status" value="1"/>
</dbReference>
<proteinExistence type="predicted"/>
<gene>
    <name evidence="2" type="ORF">AT959_17455</name>
</gene>
<dbReference type="STRING" id="281362.AT959_17455"/>
<keyword evidence="3" id="KW-1185">Reference proteome</keyword>
<dbReference type="Gene3D" id="3.40.190.10">
    <property type="entry name" value="Periplasmic binding protein-like II"/>
    <property type="match status" value="2"/>
</dbReference>
<comment type="caution">
    <text evidence="2">The sequence shown here is derived from an EMBL/GenBank/DDBJ whole genome shotgun (WGS) entry which is preliminary data.</text>
</comment>
<protein>
    <submittedName>
        <fullName evidence="2">Phosphate ABC transporter substrate-binding protein</fullName>
    </submittedName>
</protein>
<evidence type="ECO:0000313" key="2">
    <source>
        <dbReference type="EMBL" id="KXB29716.1"/>
    </source>
</evidence>
<evidence type="ECO:0000256" key="1">
    <source>
        <dbReference type="SAM" id="SignalP"/>
    </source>
</evidence>
<dbReference type="RefSeq" id="WP_066885881.1">
    <property type="nucleotide sequence ID" value="NZ_LODL01000035.1"/>
</dbReference>
<dbReference type="AlphaFoldDB" id="A0A133XFN6"/>
<name>A0A133XFN6_9RHOO</name>
<keyword evidence="1" id="KW-0732">Signal</keyword>
<dbReference type="Proteomes" id="UP000070186">
    <property type="component" value="Unassembled WGS sequence"/>
</dbReference>
<evidence type="ECO:0000313" key="3">
    <source>
        <dbReference type="Proteomes" id="UP000070186"/>
    </source>
</evidence>
<sequence>MLARPTFAILFSLLALFADPARSQDATFKLGIAPHTSARVILEMYQPLRQHLESTLGLPVEVQTAPDFTEFGRRALNQEYDLAVTTGHQARLYQTEAGYLPLLTYKADFKAVALVARQSKYRKAADLRGTTGLGLSRSSLVTLWGQHWLKINDLNDVTLRYISAADSVSRQVLAGDAAVAFTSLANYQKLPAEQQAALRILAESEPMAGRVYVLNRQRSSQQGKIDAALWTFAETAEGKKYFEDNKLGGYRKLRPKELEAMEPYAAETLLQIKGK</sequence>
<dbReference type="EMBL" id="LODL01000035">
    <property type="protein sequence ID" value="KXB29716.1"/>
    <property type="molecule type" value="Genomic_DNA"/>
</dbReference>
<organism evidence="2 3">
    <name type="scientific">Dechloromonas denitrificans</name>
    <dbReference type="NCBI Taxonomy" id="281362"/>
    <lineage>
        <taxon>Bacteria</taxon>
        <taxon>Pseudomonadati</taxon>
        <taxon>Pseudomonadota</taxon>
        <taxon>Betaproteobacteria</taxon>
        <taxon>Rhodocyclales</taxon>
        <taxon>Azonexaceae</taxon>
        <taxon>Dechloromonas</taxon>
    </lineage>
</organism>
<feature type="signal peptide" evidence="1">
    <location>
        <begin position="1"/>
        <end position="23"/>
    </location>
</feature>
<accession>A0A133XFN6</accession>
<reference evidence="2 3" key="1">
    <citation type="submission" date="2015-12" db="EMBL/GenBank/DDBJ databases">
        <title>Nitrous oxide reduction kinetics distinguish bacteria harboring typical versus atypical NosZ.</title>
        <authorList>
            <person name="Yoon S."/>
            <person name="Nissen S."/>
            <person name="Park D."/>
            <person name="Sanford R.A."/>
            <person name="Loeffler F.E."/>
        </authorList>
    </citation>
    <scope>NUCLEOTIDE SEQUENCE [LARGE SCALE GENOMIC DNA]</scope>
    <source>
        <strain evidence="2 3">ATCC BAA-841</strain>
    </source>
</reference>